<feature type="region of interest" description="Disordered" evidence="3">
    <location>
        <begin position="426"/>
        <end position="459"/>
    </location>
</feature>
<organism evidence="4 5">
    <name type="scientific">Perkinsus olseni</name>
    <name type="common">Perkinsus atlanticus</name>
    <dbReference type="NCBI Taxonomy" id="32597"/>
    <lineage>
        <taxon>Eukaryota</taxon>
        <taxon>Sar</taxon>
        <taxon>Alveolata</taxon>
        <taxon>Perkinsozoa</taxon>
        <taxon>Perkinsea</taxon>
        <taxon>Perkinsida</taxon>
        <taxon>Perkinsidae</taxon>
        <taxon>Perkinsus</taxon>
    </lineage>
</organism>
<feature type="compositionally biased region" description="Basic and acidic residues" evidence="3">
    <location>
        <begin position="426"/>
        <end position="448"/>
    </location>
</feature>
<dbReference type="PANTHER" id="PTHR24111">
    <property type="entry name" value="LEUCINE-RICH REPEAT-CONTAINING PROTEIN 34"/>
    <property type="match status" value="1"/>
</dbReference>
<dbReference type="Proteomes" id="UP000574390">
    <property type="component" value="Unassembled WGS sequence"/>
</dbReference>
<evidence type="ECO:0000313" key="4">
    <source>
        <dbReference type="EMBL" id="KAF4734313.1"/>
    </source>
</evidence>
<feature type="compositionally biased region" description="Basic residues" evidence="3">
    <location>
        <begin position="449"/>
        <end position="459"/>
    </location>
</feature>
<evidence type="ECO:0000256" key="1">
    <source>
        <dbReference type="ARBA" id="ARBA00022737"/>
    </source>
</evidence>
<feature type="coiled-coil region" evidence="2">
    <location>
        <begin position="72"/>
        <end position="145"/>
    </location>
</feature>
<accession>A0A7J6SNE1</accession>
<evidence type="ECO:0000256" key="3">
    <source>
        <dbReference type="SAM" id="MobiDB-lite"/>
    </source>
</evidence>
<dbReference type="InterPro" id="IPR032675">
    <property type="entry name" value="LRR_dom_sf"/>
</dbReference>
<evidence type="ECO:0000256" key="2">
    <source>
        <dbReference type="SAM" id="Coils"/>
    </source>
</evidence>
<proteinExistence type="predicted"/>
<dbReference type="AlphaFoldDB" id="A0A7J6SNE1"/>
<protein>
    <submittedName>
        <fullName evidence="4">Uncharacterized protein</fullName>
    </submittedName>
</protein>
<feature type="region of interest" description="Disordered" evidence="3">
    <location>
        <begin position="1"/>
        <end position="45"/>
    </location>
</feature>
<reference evidence="4 5" key="1">
    <citation type="submission" date="2020-04" db="EMBL/GenBank/DDBJ databases">
        <title>Perkinsus olseni comparative genomics.</title>
        <authorList>
            <person name="Bogema D.R."/>
        </authorList>
    </citation>
    <scope>NUCLEOTIDE SEQUENCE [LARGE SCALE GENOMIC DNA]</scope>
    <source>
        <strain evidence="4">ATCC PRA-205</strain>
    </source>
</reference>
<dbReference type="SUPFAM" id="SSF52047">
    <property type="entry name" value="RNI-like"/>
    <property type="match status" value="1"/>
</dbReference>
<evidence type="ECO:0000313" key="5">
    <source>
        <dbReference type="Proteomes" id="UP000574390"/>
    </source>
</evidence>
<dbReference type="Pfam" id="PF13516">
    <property type="entry name" value="LRR_6"/>
    <property type="match status" value="2"/>
</dbReference>
<dbReference type="PANTHER" id="PTHR24111:SF0">
    <property type="entry name" value="LEUCINE-RICH REPEAT-CONTAINING PROTEIN"/>
    <property type="match status" value="1"/>
</dbReference>
<dbReference type="Gene3D" id="3.80.10.10">
    <property type="entry name" value="Ribonuclease Inhibitor"/>
    <property type="match status" value="1"/>
</dbReference>
<dbReference type="InterPro" id="IPR001611">
    <property type="entry name" value="Leu-rich_rpt"/>
</dbReference>
<dbReference type="InterPro" id="IPR052201">
    <property type="entry name" value="LRR-containing_regulator"/>
</dbReference>
<name>A0A7J6SNE1_PEROL</name>
<dbReference type="EMBL" id="JABANM010013450">
    <property type="protein sequence ID" value="KAF4734313.1"/>
    <property type="molecule type" value="Genomic_DNA"/>
</dbReference>
<sequence length="459" mass="52200">MARVESVAQDSFGKFEPESSRMAISTESRRGSAVSEARAIDEFEDESEVRGTLYFSAPVEVLPRTQRTADLLASKAAERQRRREEAAALRRQKEEEEAQRRLREQEAKKLKLLMKQRQKEEEQRKREEEEQRKQLEGGLDKILAQLHQNTSNVQAVTLAGIDIGSVRLRLLCNALIANRSCTTITLVISYGEGGLWSFVTLLDVCPLLFRRSSTAFNWSNARKCLSDEDGVSLSAMLEVNRTLEYVDLEGNALGPSTARRLAEVLAGNNSLKYLNLRDNDLTSSGSDQEAVAELCRGLDVNESLMVLLLGRNSITSVGGEHLLEYARNQRTRKNCPPHPVTLDVMENSLTVEQMRDLQAIVDANAADLHSRRVLERNERLTMQEAHDDTREWLEAVEKERIDVYGIENRRNERVRGSFGEWKLEVENRKSEETGIQEELMREAEERKDARKGKKKGKKK</sequence>
<comment type="caution">
    <text evidence="4">The sequence shown here is derived from an EMBL/GenBank/DDBJ whole genome shotgun (WGS) entry which is preliminary data.</text>
</comment>
<keyword evidence="2" id="KW-0175">Coiled coil</keyword>
<keyword evidence="1" id="KW-0677">Repeat</keyword>
<dbReference type="SMART" id="SM00368">
    <property type="entry name" value="LRR_RI"/>
    <property type="match status" value="2"/>
</dbReference>
<gene>
    <name evidence="4" type="ORF">FOZ62_003926</name>
</gene>